<evidence type="ECO:0000313" key="2">
    <source>
        <dbReference type="Proteomes" id="UP001055879"/>
    </source>
</evidence>
<evidence type="ECO:0000313" key="1">
    <source>
        <dbReference type="EMBL" id="KAI3684758.1"/>
    </source>
</evidence>
<name>A0ACB8YHI9_ARCLA</name>
<dbReference type="Proteomes" id="UP001055879">
    <property type="component" value="Linkage Group LG12"/>
</dbReference>
<comment type="caution">
    <text evidence="1">The sequence shown here is derived from an EMBL/GenBank/DDBJ whole genome shotgun (WGS) entry which is preliminary data.</text>
</comment>
<dbReference type="EMBL" id="CM042058">
    <property type="protein sequence ID" value="KAI3684758.1"/>
    <property type="molecule type" value="Genomic_DNA"/>
</dbReference>
<gene>
    <name evidence="1" type="ORF">L6452_33984</name>
</gene>
<reference evidence="1 2" key="2">
    <citation type="journal article" date="2022" name="Mol. Ecol. Resour.">
        <title>The genomes of chicory, endive, great burdock and yacon provide insights into Asteraceae paleo-polyploidization history and plant inulin production.</title>
        <authorList>
            <person name="Fan W."/>
            <person name="Wang S."/>
            <person name="Wang H."/>
            <person name="Wang A."/>
            <person name="Jiang F."/>
            <person name="Liu H."/>
            <person name="Zhao H."/>
            <person name="Xu D."/>
            <person name="Zhang Y."/>
        </authorList>
    </citation>
    <scope>NUCLEOTIDE SEQUENCE [LARGE SCALE GENOMIC DNA]</scope>
    <source>
        <strain evidence="2">cv. Niubang</strain>
    </source>
</reference>
<keyword evidence="2" id="KW-1185">Reference proteome</keyword>
<sequence>MTDTVEGDEQSKCMGSEENWQQFNNGIDNSNNFGINEKQVPRTYGQNQHPDYNKKNEFKENYIELGRPTELKEKNRMVRVGLMEEMDGPEKNFLNVEIKTLNSGLGPGEKKNPTEPYFLISTEADTNGREEINEEEKREAEKKNPIKLKIRRKENLDQRWFQRE</sequence>
<accession>A0ACB8YHI9</accession>
<organism evidence="1 2">
    <name type="scientific">Arctium lappa</name>
    <name type="common">Greater burdock</name>
    <name type="synonym">Lappa major</name>
    <dbReference type="NCBI Taxonomy" id="4217"/>
    <lineage>
        <taxon>Eukaryota</taxon>
        <taxon>Viridiplantae</taxon>
        <taxon>Streptophyta</taxon>
        <taxon>Embryophyta</taxon>
        <taxon>Tracheophyta</taxon>
        <taxon>Spermatophyta</taxon>
        <taxon>Magnoliopsida</taxon>
        <taxon>eudicotyledons</taxon>
        <taxon>Gunneridae</taxon>
        <taxon>Pentapetalae</taxon>
        <taxon>asterids</taxon>
        <taxon>campanulids</taxon>
        <taxon>Asterales</taxon>
        <taxon>Asteraceae</taxon>
        <taxon>Carduoideae</taxon>
        <taxon>Cardueae</taxon>
        <taxon>Arctiinae</taxon>
        <taxon>Arctium</taxon>
    </lineage>
</organism>
<proteinExistence type="predicted"/>
<protein>
    <submittedName>
        <fullName evidence="1">Uncharacterized protein</fullName>
    </submittedName>
</protein>
<reference evidence="2" key="1">
    <citation type="journal article" date="2022" name="Mol. Ecol. Resour.">
        <title>The genomes of chicory, endive, great burdock and yacon provide insights into Asteraceae palaeo-polyploidization history and plant inulin production.</title>
        <authorList>
            <person name="Fan W."/>
            <person name="Wang S."/>
            <person name="Wang H."/>
            <person name="Wang A."/>
            <person name="Jiang F."/>
            <person name="Liu H."/>
            <person name="Zhao H."/>
            <person name="Xu D."/>
            <person name="Zhang Y."/>
        </authorList>
    </citation>
    <scope>NUCLEOTIDE SEQUENCE [LARGE SCALE GENOMIC DNA]</scope>
    <source>
        <strain evidence="2">cv. Niubang</strain>
    </source>
</reference>